<evidence type="ECO:0008006" key="2">
    <source>
        <dbReference type="Google" id="ProtNLM"/>
    </source>
</evidence>
<evidence type="ECO:0000313" key="1">
    <source>
        <dbReference type="EMBL" id="KKM26415.1"/>
    </source>
</evidence>
<reference evidence="1" key="1">
    <citation type="journal article" date="2015" name="Nature">
        <title>Complex archaea that bridge the gap between prokaryotes and eukaryotes.</title>
        <authorList>
            <person name="Spang A."/>
            <person name="Saw J.H."/>
            <person name="Jorgensen S.L."/>
            <person name="Zaremba-Niedzwiedzka K."/>
            <person name="Martijn J."/>
            <person name="Lind A.E."/>
            <person name="van Eijk R."/>
            <person name="Schleper C."/>
            <person name="Guy L."/>
            <person name="Ettema T.J."/>
        </authorList>
    </citation>
    <scope>NUCLEOTIDE SEQUENCE</scope>
</reference>
<protein>
    <recommendedName>
        <fullName evidence="2">SpoVT-AbrB domain-containing protein</fullName>
    </recommendedName>
</protein>
<name>A0A0F9LG00_9ZZZZ</name>
<comment type="caution">
    <text evidence="1">The sequence shown here is derived from an EMBL/GenBank/DDBJ whole genome shotgun (WGS) entry which is preliminary data.</text>
</comment>
<proteinExistence type="predicted"/>
<dbReference type="EMBL" id="LAZR01012515">
    <property type="protein sequence ID" value="KKM26415.1"/>
    <property type="molecule type" value="Genomic_DNA"/>
</dbReference>
<gene>
    <name evidence="1" type="ORF">LCGC14_1585020</name>
</gene>
<sequence>MVTIPKAILDANNLNWNPKDDVYILFKEIDGQAGLFLFKKEDIEKSKK</sequence>
<accession>A0A0F9LG00</accession>
<organism evidence="1">
    <name type="scientific">marine sediment metagenome</name>
    <dbReference type="NCBI Taxonomy" id="412755"/>
    <lineage>
        <taxon>unclassified sequences</taxon>
        <taxon>metagenomes</taxon>
        <taxon>ecological metagenomes</taxon>
    </lineage>
</organism>
<dbReference type="AlphaFoldDB" id="A0A0F9LG00"/>